<dbReference type="PANTHER" id="PTHR48081:SF8">
    <property type="entry name" value="ALPHA_BETA HYDROLASE FOLD-3 DOMAIN-CONTAINING PROTEIN-RELATED"/>
    <property type="match status" value="1"/>
</dbReference>
<sequence length="307" mass="34200">MSLKPHVIENLRLIPSTEMTPEEMIASRDIEHTLVPPVEQRPQVASVQDHQIPGPAGHIPIRIYTPEGEGPFPIIVYFHGGGFVLLSVETHDVVCRLLARETGCKVVSVDYRLAPEHPFPAAPEDCFAATKWVDDHREELNAEGTPLYVAGDSAGGNLATVVCLMAREQGGPTISKQVLLYPVTDFHHHGSPSPYPSYQENAVGFGLSNLKMSHFWNFYLEKEEHRTHPYASPIKADLNGLPPALILTIEKDVLRDEGEEYGKRLQEAGVPVTMTRFEGTIHGFLRTFPDSEESREAHRLVAQFIKE</sequence>
<dbReference type="EC" id="3.1.1.-" evidence="5"/>
<dbReference type="InterPro" id="IPR002168">
    <property type="entry name" value="Lipase_GDXG_HIS_AS"/>
</dbReference>
<proteinExistence type="inferred from homology"/>
<dbReference type="GO" id="GO:0016787">
    <property type="term" value="F:hydrolase activity"/>
    <property type="evidence" value="ECO:0007669"/>
    <property type="project" value="UniProtKB-KW"/>
</dbReference>
<feature type="active site" evidence="3">
    <location>
        <position position="153"/>
    </location>
</feature>
<organism evidence="5 6">
    <name type="scientific">Ammoniphilus resinae</name>
    <dbReference type="NCBI Taxonomy" id="861532"/>
    <lineage>
        <taxon>Bacteria</taxon>
        <taxon>Bacillati</taxon>
        <taxon>Bacillota</taxon>
        <taxon>Bacilli</taxon>
        <taxon>Bacillales</taxon>
        <taxon>Paenibacillaceae</taxon>
        <taxon>Aneurinibacillus group</taxon>
        <taxon>Ammoniphilus</taxon>
    </lineage>
</organism>
<comment type="similarity">
    <text evidence="1">Belongs to the 'GDXG' lipolytic enzyme family.</text>
</comment>
<dbReference type="PANTHER" id="PTHR48081">
    <property type="entry name" value="AB HYDROLASE SUPERFAMILY PROTEIN C4A8.06C"/>
    <property type="match status" value="1"/>
</dbReference>
<dbReference type="InterPro" id="IPR029058">
    <property type="entry name" value="AB_hydrolase_fold"/>
</dbReference>
<dbReference type="PROSITE" id="PS01174">
    <property type="entry name" value="LIPASE_GDXG_SER"/>
    <property type="match status" value="1"/>
</dbReference>
<comment type="caution">
    <text evidence="5">The sequence shown here is derived from an EMBL/GenBank/DDBJ whole genome shotgun (WGS) entry which is preliminary data.</text>
</comment>
<keyword evidence="2 5" id="KW-0378">Hydrolase</keyword>
<name>A0ABS4GL39_9BACL</name>
<reference evidence="5 6" key="1">
    <citation type="submission" date="2021-03" db="EMBL/GenBank/DDBJ databases">
        <title>Genomic Encyclopedia of Type Strains, Phase IV (KMG-IV): sequencing the most valuable type-strain genomes for metagenomic binning, comparative biology and taxonomic classification.</title>
        <authorList>
            <person name="Goeker M."/>
        </authorList>
    </citation>
    <scope>NUCLEOTIDE SEQUENCE [LARGE SCALE GENOMIC DNA]</scope>
    <source>
        <strain evidence="5 6">DSM 24738</strain>
    </source>
</reference>
<protein>
    <submittedName>
        <fullName evidence="5">Acetyl esterase</fullName>
        <ecNumber evidence="5">3.1.1.-</ecNumber>
    </submittedName>
</protein>
<dbReference type="PROSITE" id="PS01173">
    <property type="entry name" value="LIPASE_GDXG_HIS"/>
    <property type="match status" value="1"/>
</dbReference>
<evidence type="ECO:0000256" key="2">
    <source>
        <dbReference type="ARBA" id="ARBA00022801"/>
    </source>
</evidence>
<evidence type="ECO:0000256" key="1">
    <source>
        <dbReference type="ARBA" id="ARBA00010515"/>
    </source>
</evidence>
<dbReference type="InterPro" id="IPR050300">
    <property type="entry name" value="GDXG_lipolytic_enzyme"/>
</dbReference>
<dbReference type="InterPro" id="IPR033140">
    <property type="entry name" value="Lipase_GDXG_put_SER_AS"/>
</dbReference>
<accession>A0ABS4GL39</accession>
<dbReference type="RefSeq" id="WP_209809092.1">
    <property type="nucleotide sequence ID" value="NZ_JAGGKT010000002.1"/>
</dbReference>
<dbReference type="InterPro" id="IPR013094">
    <property type="entry name" value="AB_hydrolase_3"/>
</dbReference>
<dbReference type="EMBL" id="JAGGKT010000002">
    <property type="protein sequence ID" value="MBP1930986.1"/>
    <property type="molecule type" value="Genomic_DNA"/>
</dbReference>
<evidence type="ECO:0000313" key="6">
    <source>
        <dbReference type="Proteomes" id="UP001519343"/>
    </source>
</evidence>
<evidence type="ECO:0000256" key="3">
    <source>
        <dbReference type="PROSITE-ProRule" id="PRU10038"/>
    </source>
</evidence>
<gene>
    <name evidence="5" type="ORF">J2Z37_000983</name>
</gene>
<feature type="domain" description="Alpha/beta hydrolase fold-3" evidence="4">
    <location>
        <begin position="75"/>
        <end position="285"/>
    </location>
</feature>
<dbReference type="Gene3D" id="3.40.50.1820">
    <property type="entry name" value="alpha/beta hydrolase"/>
    <property type="match status" value="1"/>
</dbReference>
<dbReference type="SUPFAM" id="SSF53474">
    <property type="entry name" value="alpha/beta-Hydrolases"/>
    <property type="match status" value="1"/>
</dbReference>
<evidence type="ECO:0000259" key="4">
    <source>
        <dbReference type="Pfam" id="PF07859"/>
    </source>
</evidence>
<dbReference type="Pfam" id="PF07859">
    <property type="entry name" value="Abhydrolase_3"/>
    <property type="match status" value="1"/>
</dbReference>
<keyword evidence="6" id="KW-1185">Reference proteome</keyword>
<dbReference type="Proteomes" id="UP001519343">
    <property type="component" value="Unassembled WGS sequence"/>
</dbReference>
<evidence type="ECO:0000313" key="5">
    <source>
        <dbReference type="EMBL" id="MBP1930986.1"/>
    </source>
</evidence>